<sequence length="1074" mass="121315">MSVKKSTSPSEKRDVPTECEKEPIHIINRIQPCGYLVNVDRNLNIVQCSANAVELLPPEQVKIIFSHWKSKQECINEDEQDDFDFDSTEGKDFFKFANDKNQNREDAKKRKAALDFMIGKPLGLIFGAEHVSQVKDVIENVIMTSGGGGGSASSSGERHSLPSFIQPPSKRRVSDDNFLLRSESTLSLSGRISCSVLPSSQNFLLELEKTPLLEKYTQFEDRDVMSFMEEIAKELRACWSIEEMASLVCAKVMQETPYDRGMVYKFDHEDCGEVVYEAFRSDASEACRKDSFLGLRFPASDIPRQARELFMRNTLRVVYDVDGNDFELYPPMVDIKRASGEKELGYTDLSMCRLRGSSFVHLKYLKNMGVTSTMVIAIIVNGRLWGLYSFHGYREPLVPSARTRFLCEMASITTSIIMESLTRKESNERLMSLDSLMNSLQTTSLSNFVETNLSDIMGALQVNLISFRVRDPPATPEIKTFLDETDGKMESPDEITNEVFDSLVETYGSVCRDYGVVYIDDQKSNTLLVNRGIHTLVFFRTSGVDVILSRNRTIERVTWGGDPDKQLEPDGTLTPRNSFAAYVEDHFKKGKPWDATDRQLISRFSDQLEKHRTKELNLEHSKTIKTLEKEKAEATETARVNFDFFAHMAHELRTPFHGMVGSLEAMREDPVLRNNEMLKTAELCGKSMIKILDDILLVAKGSYDLQIEEHLFDLKSFVKITANDMSSFALMEGAPIQLGKELIFCKDLVGDSQRIRQVMNNLLSNAIKFSEDSISLDVVQKNSFSEVLAVWKTYSNVYPNCEPTLLELSTFVAEASEASVDTIWVIFSIVDKGIGITGPDLKKLGTAFTQLSSGRQKKYQGTGLGLNICNMLVGALGGKLVMFSAKGLGSCFTFAVPVKKSDVPVAEPEVEESQNEKAKKMEALQEEFDAFGFREKGVRIFVVDDSAINRKLCGRKIRRWMPSVTIKECSSGSSALAEYEKSPKDVMGIFMDYHMQDMDGDECTRRIRECESMREDLPNVYIVGYTADVLEDSTGRLMESGMNSVMPKPEPPRAIEEELRKMMNWYNENHKNER</sequence>
<dbReference type="Pfam" id="PF02518">
    <property type="entry name" value="HATPase_c"/>
    <property type="match status" value="1"/>
</dbReference>
<feature type="modified residue" description="4-aspartylphosphate" evidence="8">
    <location>
        <position position="992"/>
    </location>
</feature>
<dbReference type="eggNOG" id="KOG0519">
    <property type="taxonomic scope" value="Eukaryota"/>
</dbReference>
<dbReference type="Gene3D" id="3.30.450.20">
    <property type="entry name" value="PAS domain"/>
    <property type="match status" value="2"/>
</dbReference>
<accession>B8C3H5</accession>
<keyword evidence="4" id="KW-0808">Transferase</keyword>
<dbReference type="PROSITE" id="PS50046">
    <property type="entry name" value="PHYTOCHROME_2"/>
    <property type="match status" value="1"/>
</dbReference>
<dbReference type="EMBL" id="CM000642">
    <property type="protein sequence ID" value="EED92563.1"/>
    <property type="molecule type" value="Genomic_DNA"/>
</dbReference>
<proteinExistence type="predicted"/>
<keyword evidence="5" id="KW-0418">Kinase</keyword>
<dbReference type="GO" id="GO:0000155">
    <property type="term" value="F:phosphorelay sensor kinase activity"/>
    <property type="evidence" value="ECO:0007669"/>
    <property type="project" value="InterPro"/>
</dbReference>
<dbReference type="GO" id="GO:0006355">
    <property type="term" value="P:regulation of DNA-templated transcription"/>
    <property type="evidence" value="ECO:0007669"/>
    <property type="project" value="InterPro"/>
</dbReference>
<dbReference type="GO" id="GO:0009881">
    <property type="term" value="F:photoreceptor activity"/>
    <property type="evidence" value="ECO:0007669"/>
    <property type="project" value="UniProtKB-KW"/>
</dbReference>
<keyword evidence="6" id="KW-0157">Chromophore</keyword>
<dbReference type="KEGG" id="tps:THAPSDRAFT_22848"/>
<dbReference type="Proteomes" id="UP000001449">
    <property type="component" value="Chromosome 5"/>
</dbReference>
<dbReference type="SUPFAM" id="SSF55874">
    <property type="entry name" value="ATPase domain of HSP90 chaperone/DNA topoisomerase II/histidine kinase"/>
    <property type="match status" value="1"/>
</dbReference>
<dbReference type="SUPFAM" id="SSF55785">
    <property type="entry name" value="PYP-like sensor domain (PAS domain)"/>
    <property type="match status" value="1"/>
</dbReference>
<dbReference type="Pfam" id="PF00512">
    <property type="entry name" value="HisKA"/>
    <property type="match status" value="1"/>
</dbReference>
<dbReference type="PROSITE" id="PS50109">
    <property type="entry name" value="HIS_KIN"/>
    <property type="match status" value="1"/>
</dbReference>
<dbReference type="Gene3D" id="3.30.565.10">
    <property type="entry name" value="Histidine kinase-like ATPase, C-terminal domain"/>
    <property type="match status" value="1"/>
</dbReference>
<dbReference type="InterPro" id="IPR001789">
    <property type="entry name" value="Sig_transdc_resp-reg_receiver"/>
</dbReference>
<feature type="domain" description="Phytochrome chromophore attachment site" evidence="10">
    <location>
        <begin position="240"/>
        <end position="412"/>
    </location>
</feature>
<feature type="region of interest" description="Disordered" evidence="9">
    <location>
        <begin position="147"/>
        <end position="169"/>
    </location>
</feature>
<dbReference type="Pfam" id="PF01590">
    <property type="entry name" value="GAF"/>
    <property type="match status" value="1"/>
</dbReference>
<dbReference type="OMA" id="YDRGMVY"/>
<dbReference type="InterPro" id="IPR016132">
    <property type="entry name" value="Phyto_chromo_attachment"/>
</dbReference>
<evidence type="ECO:0000313" key="13">
    <source>
        <dbReference type="EMBL" id="EED92563.1"/>
    </source>
</evidence>
<dbReference type="InterPro" id="IPR013515">
    <property type="entry name" value="Phytochrome_cen-reg"/>
</dbReference>
<dbReference type="InterPro" id="IPR035965">
    <property type="entry name" value="PAS-like_dom_sf"/>
</dbReference>
<evidence type="ECO:0000256" key="1">
    <source>
        <dbReference type="ARBA" id="ARBA00022543"/>
    </source>
</evidence>
<evidence type="ECO:0000256" key="6">
    <source>
        <dbReference type="ARBA" id="ARBA00022991"/>
    </source>
</evidence>
<dbReference type="Gene3D" id="3.30.450.270">
    <property type="match status" value="1"/>
</dbReference>
<dbReference type="HOGENOM" id="CLU_287241_0_0_1"/>
<dbReference type="PRINTS" id="PR00344">
    <property type="entry name" value="BCTRLSENSOR"/>
</dbReference>
<evidence type="ECO:0000256" key="5">
    <source>
        <dbReference type="ARBA" id="ARBA00022777"/>
    </source>
</evidence>
<evidence type="ECO:0000313" key="14">
    <source>
        <dbReference type="Proteomes" id="UP000001449"/>
    </source>
</evidence>
<evidence type="ECO:0000259" key="11">
    <source>
        <dbReference type="PROSITE" id="PS50109"/>
    </source>
</evidence>
<gene>
    <name evidence="13" type="ORF">THAPSDRAFT_22848</name>
</gene>
<keyword evidence="1" id="KW-0600">Photoreceptor protein</keyword>
<dbReference type="SMART" id="SM00388">
    <property type="entry name" value="HisKA"/>
    <property type="match status" value="1"/>
</dbReference>
<evidence type="ECO:0000259" key="10">
    <source>
        <dbReference type="PROSITE" id="PS50046"/>
    </source>
</evidence>
<reference evidence="13 14" key="1">
    <citation type="journal article" date="2004" name="Science">
        <title>The genome of the diatom Thalassiosira pseudonana: ecology, evolution, and metabolism.</title>
        <authorList>
            <person name="Armbrust E.V."/>
            <person name="Berges J.A."/>
            <person name="Bowler C."/>
            <person name="Green B.R."/>
            <person name="Martinez D."/>
            <person name="Putnam N.H."/>
            <person name="Zhou S."/>
            <person name="Allen A.E."/>
            <person name="Apt K.E."/>
            <person name="Bechner M."/>
            <person name="Brzezinski M.A."/>
            <person name="Chaal B.K."/>
            <person name="Chiovitti A."/>
            <person name="Davis A.K."/>
            <person name="Demarest M.S."/>
            <person name="Detter J.C."/>
            <person name="Glavina T."/>
            <person name="Goodstein D."/>
            <person name="Hadi M.Z."/>
            <person name="Hellsten U."/>
            <person name="Hildebrand M."/>
            <person name="Jenkins B.D."/>
            <person name="Jurka J."/>
            <person name="Kapitonov V.V."/>
            <person name="Kroger N."/>
            <person name="Lau W.W."/>
            <person name="Lane T.W."/>
            <person name="Larimer F.W."/>
            <person name="Lippmeier J.C."/>
            <person name="Lucas S."/>
            <person name="Medina M."/>
            <person name="Montsant A."/>
            <person name="Obornik M."/>
            <person name="Parker M.S."/>
            <person name="Palenik B."/>
            <person name="Pazour G.J."/>
            <person name="Richardson P.M."/>
            <person name="Rynearson T.A."/>
            <person name="Saito M.A."/>
            <person name="Schwartz D.C."/>
            <person name="Thamatrakoln K."/>
            <person name="Valentin K."/>
            <person name="Vardi A."/>
            <person name="Wilkerson F.P."/>
            <person name="Rokhsar D.S."/>
        </authorList>
    </citation>
    <scope>NUCLEOTIDE SEQUENCE [LARGE SCALE GENOMIC DNA]</scope>
    <source>
        <strain evidence="13 14">CCMP1335</strain>
    </source>
</reference>
<dbReference type="RefSeq" id="XP_002290811.1">
    <property type="nucleotide sequence ID" value="XM_002290775.1"/>
</dbReference>
<dbReference type="SUPFAM" id="SSF47384">
    <property type="entry name" value="Homodimeric domain of signal transducing histidine kinase"/>
    <property type="match status" value="1"/>
</dbReference>
<dbReference type="InterPro" id="IPR036890">
    <property type="entry name" value="HATPase_C_sf"/>
</dbReference>
<dbReference type="InterPro" id="IPR003018">
    <property type="entry name" value="GAF"/>
</dbReference>
<dbReference type="InParanoid" id="B8C3H5"/>
<evidence type="ECO:0000256" key="4">
    <source>
        <dbReference type="ARBA" id="ARBA00022679"/>
    </source>
</evidence>
<dbReference type="InterPro" id="IPR013654">
    <property type="entry name" value="PAS_2"/>
</dbReference>
<organism evidence="13 14">
    <name type="scientific">Thalassiosira pseudonana</name>
    <name type="common">Marine diatom</name>
    <name type="synonym">Cyclotella nana</name>
    <dbReference type="NCBI Taxonomy" id="35128"/>
    <lineage>
        <taxon>Eukaryota</taxon>
        <taxon>Sar</taxon>
        <taxon>Stramenopiles</taxon>
        <taxon>Ochrophyta</taxon>
        <taxon>Bacillariophyta</taxon>
        <taxon>Coscinodiscophyceae</taxon>
        <taxon>Thalassiosirophycidae</taxon>
        <taxon>Thalassiosirales</taxon>
        <taxon>Thalassiosiraceae</taxon>
        <taxon>Thalassiosira</taxon>
    </lineage>
</organism>
<dbReference type="InterPro" id="IPR029016">
    <property type="entry name" value="GAF-like_dom_sf"/>
</dbReference>
<feature type="domain" description="Histidine kinase" evidence="11">
    <location>
        <begin position="647"/>
        <end position="900"/>
    </location>
</feature>
<dbReference type="Gene3D" id="3.40.50.2300">
    <property type="match status" value="1"/>
</dbReference>
<dbReference type="GO" id="GO:0009584">
    <property type="term" value="P:detection of visible light"/>
    <property type="evidence" value="ECO:0007669"/>
    <property type="project" value="InterPro"/>
</dbReference>
<evidence type="ECO:0000256" key="9">
    <source>
        <dbReference type="SAM" id="MobiDB-lite"/>
    </source>
</evidence>
<dbReference type="Pfam" id="PF00072">
    <property type="entry name" value="Response_reg"/>
    <property type="match status" value="1"/>
</dbReference>
<dbReference type="Gene3D" id="3.30.450.40">
    <property type="match status" value="1"/>
</dbReference>
<dbReference type="InterPro" id="IPR011006">
    <property type="entry name" value="CheY-like_superfamily"/>
</dbReference>
<evidence type="ECO:0000259" key="12">
    <source>
        <dbReference type="PROSITE" id="PS50110"/>
    </source>
</evidence>
<dbReference type="GeneID" id="7448193"/>
<dbReference type="InterPro" id="IPR050956">
    <property type="entry name" value="2C_system_His_kinase"/>
</dbReference>
<dbReference type="SMART" id="SM00387">
    <property type="entry name" value="HATPase_c"/>
    <property type="match status" value="1"/>
</dbReference>
<dbReference type="Pfam" id="PF08446">
    <property type="entry name" value="PAS_2"/>
    <property type="match status" value="1"/>
</dbReference>
<dbReference type="CDD" id="cd17546">
    <property type="entry name" value="REC_hyHK_CKI1_RcsC-like"/>
    <property type="match status" value="1"/>
</dbReference>
<dbReference type="Pfam" id="PF00360">
    <property type="entry name" value="PHY"/>
    <property type="match status" value="1"/>
</dbReference>
<dbReference type="AlphaFoldDB" id="B8C3H5"/>
<dbReference type="InterPro" id="IPR003594">
    <property type="entry name" value="HATPase_dom"/>
</dbReference>
<dbReference type="PANTHER" id="PTHR43719:SF28">
    <property type="entry name" value="PEROXIDE STRESS-ACTIVATED HISTIDINE KINASE MAK1-RELATED"/>
    <property type="match status" value="1"/>
</dbReference>
<dbReference type="SUPFAM" id="SSF55781">
    <property type="entry name" value="GAF domain-like"/>
    <property type="match status" value="2"/>
</dbReference>
<feature type="domain" description="Response regulatory" evidence="12">
    <location>
        <begin position="939"/>
        <end position="1063"/>
    </location>
</feature>
<evidence type="ECO:0008006" key="15">
    <source>
        <dbReference type="Google" id="ProtNLM"/>
    </source>
</evidence>
<keyword evidence="2 8" id="KW-0597">Phosphoprotein</keyword>
<keyword evidence="14" id="KW-1185">Reference proteome</keyword>
<dbReference type="InterPro" id="IPR003661">
    <property type="entry name" value="HisK_dim/P_dom"/>
</dbReference>
<dbReference type="PaxDb" id="35128-Thaps22848"/>
<dbReference type="PROSITE" id="PS50110">
    <property type="entry name" value="RESPONSE_REGULATORY"/>
    <property type="match status" value="1"/>
</dbReference>
<dbReference type="InterPro" id="IPR004358">
    <property type="entry name" value="Sig_transdc_His_kin-like_C"/>
</dbReference>
<dbReference type="InterPro" id="IPR043150">
    <property type="entry name" value="Phytochrome_PHY_sf"/>
</dbReference>
<dbReference type="CDD" id="cd00082">
    <property type="entry name" value="HisKA"/>
    <property type="match status" value="1"/>
</dbReference>
<evidence type="ECO:0000256" key="8">
    <source>
        <dbReference type="PROSITE-ProRule" id="PRU00169"/>
    </source>
</evidence>
<dbReference type="Gene3D" id="1.10.287.130">
    <property type="match status" value="1"/>
</dbReference>
<dbReference type="SUPFAM" id="SSF52172">
    <property type="entry name" value="CheY-like"/>
    <property type="match status" value="1"/>
</dbReference>
<protein>
    <recommendedName>
        <fullName evidence="15">Histidine kinase</fullName>
    </recommendedName>
</protein>
<dbReference type="PANTHER" id="PTHR43719">
    <property type="entry name" value="TWO-COMPONENT HISTIDINE KINASE"/>
    <property type="match status" value="1"/>
</dbReference>
<reference evidence="13 14" key="2">
    <citation type="journal article" date="2008" name="Nature">
        <title>The Phaeodactylum genome reveals the evolutionary history of diatom genomes.</title>
        <authorList>
            <person name="Bowler C."/>
            <person name="Allen A.E."/>
            <person name="Badger J.H."/>
            <person name="Grimwood J."/>
            <person name="Jabbari K."/>
            <person name="Kuo A."/>
            <person name="Maheswari U."/>
            <person name="Martens C."/>
            <person name="Maumus F."/>
            <person name="Otillar R.P."/>
            <person name="Rayko E."/>
            <person name="Salamov A."/>
            <person name="Vandepoele K."/>
            <person name="Beszteri B."/>
            <person name="Gruber A."/>
            <person name="Heijde M."/>
            <person name="Katinka M."/>
            <person name="Mock T."/>
            <person name="Valentin K."/>
            <person name="Verret F."/>
            <person name="Berges J.A."/>
            <person name="Brownlee C."/>
            <person name="Cadoret J.P."/>
            <person name="Chiovitti A."/>
            <person name="Choi C.J."/>
            <person name="Coesel S."/>
            <person name="De Martino A."/>
            <person name="Detter J.C."/>
            <person name="Durkin C."/>
            <person name="Falciatore A."/>
            <person name="Fournet J."/>
            <person name="Haruta M."/>
            <person name="Huysman M.J."/>
            <person name="Jenkins B.D."/>
            <person name="Jiroutova K."/>
            <person name="Jorgensen R.E."/>
            <person name="Joubert Y."/>
            <person name="Kaplan A."/>
            <person name="Kroger N."/>
            <person name="Kroth P.G."/>
            <person name="La Roche J."/>
            <person name="Lindquist E."/>
            <person name="Lommer M."/>
            <person name="Martin-Jezequel V."/>
            <person name="Lopez P.J."/>
            <person name="Lucas S."/>
            <person name="Mangogna M."/>
            <person name="McGinnis K."/>
            <person name="Medlin L.K."/>
            <person name="Montsant A."/>
            <person name="Oudot-Le Secq M.P."/>
            <person name="Napoli C."/>
            <person name="Obornik M."/>
            <person name="Parker M.S."/>
            <person name="Petit J.L."/>
            <person name="Porcel B.M."/>
            <person name="Poulsen N."/>
            <person name="Robison M."/>
            <person name="Rychlewski L."/>
            <person name="Rynearson T.A."/>
            <person name="Schmutz J."/>
            <person name="Shapiro H."/>
            <person name="Siaut M."/>
            <person name="Stanley M."/>
            <person name="Sussman M.R."/>
            <person name="Taylor A.R."/>
            <person name="Vardi A."/>
            <person name="von Dassow P."/>
            <person name="Vyverman W."/>
            <person name="Willis A."/>
            <person name="Wyrwicz L.S."/>
            <person name="Rokhsar D.S."/>
            <person name="Weissenbach J."/>
            <person name="Armbrust E.V."/>
            <person name="Green B.R."/>
            <person name="Van de Peer Y."/>
            <person name="Grigoriev I.V."/>
        </authorList>
    </citation>
    <scope>NUCLEOTIDE SEQUENCE [LARGE SCALE GENOMIC DNA]</scope>
    <source>
        <strain evidence="13 14">CCMP1335</strain>
    </source>
</reference>
<keyword evidence="7" id="KW-0675">Receptor</keyword>
<evidence type="ECO:0000256" key="7">
    <source>
        <dbReference type="ARBA" id="ARBA00023170"/>
    </source>
</evidence>
<dbReference type="SMART" id="SM00448">
    <property type="entry name" value="REC"/>
    <property type="match status" value="1"/>
</dbReference>
<evidence type="ECO:0000256" key="2">
    <source>
        <dbReference type="ARBA" id="ARBA00022553"/>
    </source>
</evidence>
<evidence type="ECO:0000256" key="3">
    <source>
        <dbReference type="ARBA" id="ARBA00022606"/>
    </source>
</evidence>
<keyword evidence="3" id="KW-0716">Sensory transduction</keyword>
<name>B8C3H5_THAPS</name>
<dbReference type="InterPro" id="IPR005467">
    <property type="entry name" value="His_kinase_dom"/>
</dbReference>
<dbReference type="InterPro" id="IPR036097">
    <property type="entry name" value="HisK_dim/P_sf"/>
</dbReference>